<evidence type="ECO:0008006" key="2">
    <source>
        <dbReference type="Google" id="ProtNLM"/>
    </source>
</evidence>
<protein>
    <recommendedName>
        <fullName evidence="2">PAS domain-containing protein</fullName>
    </recommendedName>
</protein>
<dbReference type="AlphaFoldDB" id="A0A383D7R0"/>
<reference evidence="1" key="1">
    <citation type="submission" date="2018-05" db="EMBL/GenBank/DDBJ databases">
        <authorList>
            <person name="Lanie J.A."/>
            <person name="Ng W.-L."/>
            <person name="Kazmierczak K.M."/>
            <person name="Andrzejewski T.M."/>
            <person name="Davidsen T.M."/>
            <person name="Wayne K.J."/>
            <person name="Tettelin H."/>
            <person name="Glass J.I."/>
            <person name="Rusch D."/>
            <person name="Podicherti R."/>
            <person name="Tsui H.-C.T."/>
            <person name="Winkler M.E."/>
        </authorList>
    </citation>
    <scope>NUCLEOTIDE SEQUENCE</scope>
</reference>
<accession>A0A383D7R0</accession>
<feature type="non-terminal residue" evidence="1">
    <location>
        <position position="93"/>
    </location>
</feature>
<name>A0A383D7R0_9ZZZZ</name>
<gene>
    <name evidence="1" type="ORF">METZ01_LOCUS493149</name>
</gene>
<proteinExistence type="predicted"/>
<feature type="non-terminal residue" evidence="1">
    <location>
        <position position="1"/>
    </location>
</feature>
<dbReference type="EMBL" id="UINC01214870">
    <property type="protein sequence ID" value="SVE40295.1"/>
    <property type="molecule type" value="Genomic_DNA"/>
</dbReference>
<evidence type="ECO:0000313" key="1">
    <source>
        <dbReference type="EMBL" id="SVE40295.1"/>
    </source>
</evidence>
<organism evidence="1">
    <name type="scientific">marine metagenome</name>
    <dbReference type="NCBI Taxonomy" id="408172"/>
    <lineage>
        <taxon>unclassified sequences</taxon>
        <taxon>metagenomes</taxon>
        <taxon>ecological metagenomes</taxon>
    </lineage>
</organism>
<sequence>MPKILENLFYGNFLDLYPDPILIVTRKNFIIKYINIESEIFFGKSKSFLLEKDLDLLFGKNSYLVSSLKKVVKEIGLFSIKDVNVKFNKQIEI</sequence>